<feature type="region of interest" description="Disordered" evidence="1">
    <location>
        <begin position="100"/>
        <end position="126"/>
    </location>
</feature>
<feature type="compositionally biased region" description="Basic and acidic residues" evidence="1">
    <location>
        <begin position="112"/>
        <end position="122"/>
    </location>
</feature>
<feature type="compositionally biased region" description="Gly residues" evidence="1">
    <location>
        <begin position="1"/>
        <end position="13"/>
    </location>
</feature>
<feature type="region of interest" description="Disordered" evidence="1">
    <location>
        <begin position="1"/>
        <end position="57"/>
    </location>
</feature>
<gene>
    <name evidence="2" type="ORF">Nepgr_029512</name>
</gene>
<reference evidence="2" key="1">
    <citation type="submission" date="2023-05" db="EMBL/GenBank/DDBJ databases">
        <title>Nepenthes gracilis genome sequencing.</title>
        <authorList>
            <person name="Fukushima K."/>
        </authorList>
    </citation>
    <scope>NUCLEOTIDE SEQUENCE</scope>
    <source>
        <strain evidence="2">SING2019-196</strain>
    </source>
</reference>
<name>A0AAD3TE99_NEPGR</name>
<dbReference type="AlphaFoldDB" id="A0AAD3TE99"/>
<proteinExistence type="predicted"/>
<evidence type="ECO:0000313" key="2">
    <source>
        <dbReference type="EMBL" id="GMH27669.1"/>
    </source>
</evidence>
<protein>
    <submittedName>
        <fullName evidence="2">Uncharacterized protein</fullName>
    </submittedName>
</protein>
<keyword evidence="3" id="KW-1185">Reference proteome</keyword>
<feature type="compositionally biased region" description="Gly residues" evidence="1">
    <location>
        <begin position="23"/>
        <end position="52"/>
    </location>
</feature>
<comment type="caution">
    <text evidence="2">The sequence shown here is derived from an EMBL/GenBank/DDBJ whole genome shotgun (WGS) entry which is preliminary data.</text>
</comment>
<organism evidence="2 3">
    <name type="scientific">Nepenthes gracilis</name>
    <name type="common">Slender pitcher plant</name>
    <dbReference type="NCBI Taxonomy" id="150966"/>
    <lineage>
        <taxon>Eukaryota</taxon>
        <taxon>Viridiplantae</taxon>
        <taxon>Streptophyta</taxon>
        <taxon>Embryophyta</taxon>
        <taxon>Tracheophyta</taxon>
        <taxon>Spermatophyta</taxon>
        <taxon>Magnoliopsida</taxon>
        <taxon>eudicotyledons</taxon>
        <taxon>Gunneridae</taxon>
        <taxon>Pentapetalae</taxon>
        <taxon>Caryophyllales</taxon>
        <taxon>Nepenthaceae</taxon>
        <taxon>Nepenthes</taxon>
    </lineage>
</organism>
<accession>A0AAD3TE99</accession>
<dbReference type="EMBL" id="BSYO01000033">
    <property type="protein sequence ID" value="GMH27669.1"/>
    <property type="molecule type" value="Genomic_DNA"/>
</dbReference>
<dbReference type="Proteomes" id="UP001279734">
    <property type="component" value="Unassembled WGS sequence"/>
</dbReference>
<sequence length="155" mass="16109">MNDGAGRGGGMNYQGGDVERNCGRGGWGGEKGGQGTTNRGGPGGGGPQGRGGAMSAKSSLKMALELAVVLPLAIMGQRNVAYPIMGGWLVEDHGRRIRGSSYSGHDGASQYRHGEVNPEKGARPNATSWEREMASECDWARNTLRKGAPVHGTEG</sequence>
<evidence type="ECO:0000256" key="1">
    <source>
        <dbReference type="SAM" id="MobiDB-lite"/>
    </source>
</evidence>
<evidence type="ECO:0000313" key="3">
    <source>
        <dbReference type="Proteomes" id="UP001279734"/>
    </source>
</evidence>